<protein>
    <submittedName>
        <fullName evidence="1">Uncharacterized protein</fullName>
    </submittedName>
</protein>
<dbReference type="AlphaFoldDB" id="A0A368MXZ2"/>
<evidence type="ECO:0000313" key="1">
    <source>
        <dbReference type="EMBL" id="RCU42886.1"/>
    </source>
</evidence>
<keyword evidence="2" id="KW-1185">Reference proteome</keyword>
<sequence>MRPEGSFIAPIDVTYQDEYPFEDIIERIKYFEQFPGANNVECVAGDILYLNLGYQVFELAL</sequence>
<comment type="caution">
    <text evidence="1">The sequence shown here is derived from an EMBL/GenBank/DDBJ whole genome shotgun (WGS) entry which is preliminary data.</text>
</comment>
<name>A0A368MXZ2_9GAMM</name>
<organism evidence="1 2">
    <name type="scientific">Corallincola holothuriorum</name>
    <dbReference type="NCBI Taxonomy" id="2282215"/>
    <lineage>
        <taxon>Bacteria</taxon>
        <taxon>Pseudomonadati</taxon>
        <taxon>Pseudomonadota</taxon>
        <taxon>Gammaproteobacteria</taxon>
        <taxon>Alteromonadales</taxon>
        <taxon>Psychromonadaceae</taxon>
        <taxon>Corallincola</taxon>
    </lineage>
</organism>
<dbReference type="OrthoDB" id="4119964at2"/>
<reference evidence="1 2" key="1">
    <citation type="submission" date="2018-07" db="EMBL/GenBank/DDBJ databases">
        <title>Corallincola holothuriorum sp. nov., a new facultative anaerobe isolated from sea cucumber Apostichopus japonicus.</title>
        <authorList>
            <person name="Xia H."/>
        </authorList>
    </citation>
    <scope>NUCLEOTIDE SEQUENCE [LARGE SCALE GENOMIC DNA]</scope>
    <source>
        <strain evidence="1 2">C4</strain>
    </source>
</reference>
<dbReference type="Proteomes" id="UP000252558">
    <property type="component" value="Unassembled WGS sequence"/>
</dbReference>
<dbReference type="RefSeq" id="WP_114340046.1">
    <property type="nucleotide sequence ID" value="NZ_QPID01000019.1"/>
</dbReference>
<accession>A0A368MXZ2</accession>
<proteinExistence type="predicted"/>
<gene>
    <name evidence="1" type="ORF">DU002_19065</name>
</gene>
<evidence type="ECO:0000313" key="2">
    <source>
        <dbReference type="Proteomes" id="UP000252558"/>
    </source>
</evidence>
<dbReference type="EMBL" id="QPID01000019">
    <property type="protein sequence ID" value="RCU42886.1"/>
    <property type="molecule type" value="Genomic_DNA"/>
</dbReference>